<keyword evidence="5" id="KW-0472">Membrane</keyword>
<dbReference type="EC" id="2.4.1.-" evidence="6"/>
<dbReference type="AlphaFoldDB" id="A0A9P1IQE8"/>
<evidence type="ECO:0000256" key="4">
    <source>
        <dbReference type="ARBA" id="ARBA00022679"/>
    </source>
</evidence>
<evidence type="ECO:0000313" key="7">
    <source>
        <dbReference type="EMBL" id="CAI5448252.1"/>
    </source>
</evidence>
<organism evidence="7 8">
    <name type="scientific">Caenorhabditis angaria</name>
    <dbReference type="NCBI Taxonomy" id="860376"/>
    <lineage>
        <taxon>Eukaryota</taxon>
        <taxon>Metazoa</taxon>
        <taxon>Ecdysozoa</taxon>
        <taxon>Nematoda</taxon>
        <taxon>Chromadorea</taxon>
        <taxon>Rhabditida</taxon>
        <taxon>Rhabditina</taxon>
        <taxon>Rhabditomorpha</taxon>
        <taxon>Rhabditoidea</taxon>
        <taxon>Rhabditidae</taxon>
        <taxon>Peloderinae</taxon>
        <taxon>Caenorhabditis</taxon>
    </lineage>
</organism>
<keyword evidence="8" id="KW-1185">Reference proteome</keyword>
<keyword evidence="4 6" id="KW-0808">Transferase</keyword>
<accession>A0A9P1IQE8</accession>
<dbReference type="GO" id="GO:0016757">
    <property type="term" value="F:glycosyltransferase activity"/>
    <property type="evidence" value="ECO:0007669"/>
    <property type="project" value="UniProtKB-UniRule"/>
</dbReference>
<evidence type="ECO:0000256" key="3">
    <source>
        <dbReference type="ARBA" id="ARBA00022676"/>
    </source>
</evidence>
<dbReference type="InterPro" id="IPR008166">
    <property type="entry name" value="Glyco_transf_92"/>
</dbReference>
<evidence type="ECO:0000256" key="6">
    <source>
        <dbReference type="RuleBase" id="RU366017"/>
    </source>
</evidence>
<proteinExistence type="inferred from homology"/>
<comment type="caution">
    <text evidence="7">The sequence shown here is derived from an EMBL/GenBank/DDBJ whole genome shotgun (WGS) entry which is preliminary data.</text>
</comment>
<dbReference type="EMBL" id="CANHGI010000004">
    <property type="protein sequence ID" value="CAI5448252.1"/>
    <property type="molecule type" value="Genomic_DNA"/>
</dbReference>
<protein>
    <recommendedName>
        <fullName evidence="6">Glycosyltransferase family 92 protein</fullName>
        <ecNumber evidence="6">2.4.1.-</ecNumber>
    </recommendedName>
</protein>
<evidence type="ECO:0000256" key="2">
    <source>
        <dbReference type="ARBA" id="ARBA00007647"/>
    </source>
</evidence>
<gene>
    <name evidence="7" type="ORF">CAMP_LOCUS10889</name>
</gene>
<dbReference type="OrthoDB" id="5778647at2759"/>
<name>A0A9P1IQE8_9PELO</name>
<comment type="similarity">
    <text evidence="2 6">Belongs to the glycosyltransferase 92 family.</text>
</comment>
<dbReference type="Proteomes" id="UP001152747">
    <property type="component" value="Unassembled WGS sequence"/>
</dbReference>
<sequence length="400" mass="46257">MILISQMEENSRHSAIINDILFYNSTHSNSSKSTFIFLITSQILNFYLPLTCHSNDGYQEEISNVSLTRIGESLLLAKCAAVNDPLFASVQMDDFNLQIDIPVQEKEVENRNDHVICMSHLVLYEDGASILSLLKHFRHSASRIFIYAASLSDELYKTLLEYSNKIEIVPWMLPESKRHDDDMEILRVDPNFAKAAARSSLNHCFLKYAPISKEVTLIDLATLKFNSISFNPDFTLSENVTNEINDGWKIEKLTTYRVSMNSQNDVVLNEKCYVRRNKKSTKIIEECGNLTSPNSKDIATSSRSIYIPKVIQFDNLSVYADALGRCTSYKSSYEEHQKLMKFEFELENRVSSEVCEISLIRDDFKCRVAMDYNKKMFRRRTRLLINRKRTFLRFRDGCHS</sequence>
<evidence type="ECO:0000256" key="1">
    <source>
        <dbReference type="ARBA" id="ARBA00004167"/>
    </source>
</evidence>
<evidence type="ECO:0000256" key="5">
    <source>
        <dbReference type="ARBA" id="ARBA00023136"/>
    </source>
</evidence>
<dbReference type="Pfam" id="PF01697">
    <property type="entry name" value="Glyco_transf_92"/>
    <property type="match status" value="1"/>
</dbReference>
<reference evidence="7" key="1">
    <citation type="submission" date="2022-11" db="EMBL/GenBank/DDBJ databases">
        <authorList>
            <person name="Kikuchi T."/>
        </authorList>
    </citation>
    <scope>NUCLEOTIDE SEQUENCE</scope>
    <source>
        <strain evidence="7">PS1010</strain>
    </source>
</reference>
<keyword evidence="3 6" id="KW-0328">Glycosyltransferase</keyword>
<comment type="subcellular location">
    <subcellularLocation>
        <location evidence="1">Membrane</location>
        <topology evidence="1">Single-pass membrane protein</topology>
    </subcellularLocation>
</comment>
<dbReference type="GO" id="GO:0016020">
    <property type="term" value="C:membrane"/>
    <property type="evidence" value="ECO:0007669"/>
    <property type="project" value="UniProtKB-SubCell"/>
</dbReference>
<evidence type="ECO:0000313" key="8">
    <source>
        <dbReference type="Proteomes" id="UP001152747"/>
    </source>
</evidence>